<dbReference type="NCBIfam" id="TIGR00231">
    <property type="entry name" value="small_GTP"/>
    <property type="match status" value="1"/>
</dbReference>
<dbReference type="GO" id="GO:0043022">
    <property type="term" value="F:ribosome binding"/>
    <property type="evidence" value="ECO:0007669"/>
    <property type="project" value="TreeGrafter"/>
</dbReference>
<dbReference type="GO" id="GO:1990904">
    <property type="term" value="C:ribonucleoprotein complex"/>
    <property type="evidence" value="ECO:0007669"/>
    <property type="project" value="TreeGrafter"/>
</dbReference>
<sequence>MSRVGPETSKRLQRDPSCIRNICILAHVDHGKTSLSDSLLASNGIISQKLAGKVRFLDSRPDEQLRGITMESSAISLYFRVLHKQEGKDEPLVNEHLINLIDSPGHIDFSSEVSTASRLCDGAVVLVDVVEGVCSQTITVLRQCWVEKLKPILVLNKMDRLITELQLSSQEAYLHLNKIIEQVNSIIGSFFNGQRLLDDLSWREQLEENTAAEFIEKDDSDIYFKPENNNVVFASAIDGWGFNIGQLAKFYEQKLGAKRENLQKVLWGDFYMDPKTKKFINNKGLKGRTLKPLFVSLILDNIWKIYNNVLIERNAEVLEKITKTLNIKVPPRDLRSKDLKNLLRTIMGQWLPVSVAILFTVIEKLPSPLGSQGEKMERIIGTAPGHELVDPNLYAAMETCDKDGPVCAYVSKMLSIPREELPLTDGTPISPDELMQRSRAARDQALKAAKAAELVESMSRAQKAAKEESDFYPRAQESAATPDVDTENKAALAKSFKPSMNDEFEIVTEPAKAFDLSLGLGEDEEFEVDNAEHSGYEFDVTSAGLDPNDPLNAIFEYEEEDPFAASEMNALEEEAEETEEEFEESDEVMIGIARLYSGTLKVGQKISVLGPKYNPHNPTEFIEEVEVTDLFIFMGRELVPLKECPPGNIVGIGGLAGKILKNGTIVDPSVQGANLVGVNLHVTPILRVALEPTNPMQMGKLARGLRLLNQADPCVQTYVEDTGEHILCTAGELHLERCLKDLSERFAGISITSSEPAIPYKETFLSTSDMNPPKDAEIGRGFVQSYLDDYALKVRAVPLPEKITNFLLEQEASIKAIVERKEESARVSKFRESLDELLSEASMKDKIWDHCSLDISAFGDKRMGPNILISKVSDKSENSKNCYIGNLEYGSSIINGFELAVNQGPLCHEPVQGMCVFVEDIHKMSSQEIEELELHNHQVELPNLAGRLITTTRDAIHAGFLDWSPRIMWAMYRCDIQASVEVLGKVYAVVQQRRGRITSEEMKEGIPLFQIEAQIPVAEAFGFSEDIRKKTSGAAQPQLIFAGFECIDLDPFWVPTTEVELEELGDTADKENIARRHMNMIRKRKGLSVNEKIVENAEKQRTLKRN</sequence>
<keyword evidence="10" id="KW-0175">Coiled coil</keyword>
<keyword evidence="4" id="KW-0547">Nucleotide-binding</keyword>
<dbReference type="Gene3D" id="3.90.1430.10">
    <property type="entry name" value="Yeast translation eEF2 (G' domain)"/>
    <property type="match status" value="1"/>
</dbReference>
<dbReference type="InterPro" id="IPR020568">
    <property type="entry name" value="Ribosomal_Su5_D2-typ_SF"/>
</dbReference>
<dbReference type="SUPFAM" id="SSF52540">
    <property type="entry name" value="P-loop containing nucleoside triphosphate hydrolases"/>
    <property type="match status" value="1"/>
</dbReference>
<evidence type="ECO:0000256" key="11">
    <source>
        <dbReference type="SAM" id="MobiDB-lite"/>
    </source>
</evidence>
<dbReference type="Pfam" id="PF25118">
    <property type="entry name" value="EFL1"/>
    <property type="match status" value="1"/>
</dbReference>
<organism evidence="13 14">
    <name type="scientific">Lachancea nothofagi CBS 11611</name>
    <dbReference type="NCBI Taxonomy" id="1266666"/>
    <lineage>
        <taxon>Eukaryota</taxon>
        <taxon>Fungi</taxon>
        <taxon>Dikarya</taxon>
        <taxon>Ascomycota</taxon>
        <taxon>Saccharomycotina</taxon>
        <taxon>Saccharomycetes</taxon>
        <taxon>Saccharomycetales</taxon>
        <taxon>Saccharomycetaceae</taxon>
        <taxon>Lachancea</taxon>
    </lineage>
</organism>
<dbReference type="InterPro" id="IPR056752">
    <property type="entry name" value="EFL1"/>
</dbReference>
<feature type="domain" description="Tr-type G" evidence="12">
    <location>
        <begin position="17"/>
        <end position="262"/>
    </location>
</feature>
<keyword evidence="6" id="KW-0342">GTP-binding</keyword>
<dbReference type="InterPro" id="IPR035647">
    <property type="entry name" value="EFG_III/V"/>
</dbReference>
<dbReference type="SMART" id="SM00838">
    <property type="entry name" value="EFG_C"/>
    <property type="match status" value="1"/>
</dbReference>
<dbReference type="FunFam" id="3.30.70.870:FF:000002">
    <property type="entry name" value="Translation elongation factor 2"/>
    <property type="match status" value="1"/>
</dbReference>
<dbReference type="FunFam" id="3.90.1430.10:FF:000002">
    <property type="entry name" value="Elongation factor like GTPase 1"/>
    <property type="match status" value="1"/>
</dbReference>
<keyword evidence="2" id="KW-0963">Cytoplasm</keyword>
<dbReference type="PROSITE" id="PS51722">
    <property type="entry name" value="G_TR_2"/>
    <property type="match status" value="1"/>
</dbReference>
<evidence type="ECO:0000256" key="8">
    <source>
        <dbReference type="ARBA" id="ARBA00068031"/>
    </source>
</evidence>
<dbReference type="GO" id="GO:0005829">
    <property type="term" value="C:cytosol"/>
    <property type="evidence" value="ECO:0007669"/>
    <property type="project" value="TreeGrafter"/>
</dbReference>
<dbReference type="InterPro" id="IPR004161">
    <property type="entry name" value="EFTu-like_2"/>
</dbReference>
<evidence type="ECO:0000313" key="14">
    <source>
        <dbReference type="Proteomes" id="UP000189911"/>
    </source>
</evidence>
<dbReference type="GO" id="GO:0042256">
    <property type="term" value="P:cytosolic ribosome assembly"/>
    <property type="evidence" value="ECO:0007669"/>
    <property type="project" value="TreeGrafter"/>
</dbReference>
<dbReference type="PANTHER" id="PTHR42908:SF3">
    <property type="entry name" value="ELONGATION FACTOR-LIKE GTPASE 1"/>
    <property type="match status" value="1"/>
</dbReference>
<dbReference type="Pfam" id="PF00009">
    <property type="entry name" value="GTP_EFTU"/>
    <property type="match status" value="1"/>
</dbReference>
<evidence type="ECO:0000256" key="10">
    <source>
        <dbReference type="SAM" id="Coils"/>
    </source>
</evidence>
<evidence type="ECO:0000256" key="7">
    <source>
        <dbReference type="ARBA" id="ARBA00048548"/>
    </source>
</evidence>
<dbReference type="GO" id="GO:0005525">
    <property type="term" value="F:GTP binding"/>
    <property type="evidence" value="ECO:0007669"/>
    <property type="project" value="UniProtKB-KW"/>
</dbReference>
<dbReference type="Gene3D" id="3.30.70.870">
    <property type="entry name" value="Elongation Factor G (Translational Gtpase), domain 3"/>
    <property type="match status" value="1"/>
</dbReference>
<dbReference type="CDD" id="cd04096">
    <property type="entry name" value="eEF2_snRNP_like_C"/>
    <property type="match status" value="1"/>
</dbReference>
<dbReference type="InterPro" id="IPR000795">
    <property type="entry name" value="T_Tr_GTP-bd_dom"/>
</dbReference>
<dbReference type="SUPFAM" id="SSF54980">
    <property type="entry name" value="EF-G C-terminal domain-like"/>
    <property type="match status" value="2"/>
</dbReference>
<dbReference type="InterPro" id="IPR000640">
    <property type="entry name" value="EFG_V-like"/>
</dbReference>
<dbReference type="Gene3D" id="3.30.230.10">
    <property type="match status" value="1"/>
</dbReference>
<dbReference type="Gene3D" id="2.40.30.10">
    <property type="entry name" value="Translation factors"/>
    <property type="match status" value="1"/>
</dbReference>
<dbReference type="Pfam" id="PF00679">
    <property type="entry name" value="EFG_C"/>
    <property type="match status" value="1"/>
</dbReference>
<keyword evidence="3" id="KW-0690">Ribosome biogenesis</keyword>
<dbReference type="CDD" id="cd01885">
    <property type="entry name" value="EF2"/>
    <property type="match status" value="1"/>
</dbReference>
<reference evidence="14" key="1">
    <citation type="submission" date="2016-03" db="EMBL/GenBank/DDBJ databases">
        <authorList>
            <person name="Devillers Hugo."/>
        </authorList>
    </citation>
    <scope>NUCLEOTIDE SEQUENCE [LARGE SCALE GENOMIC DNA]</scope>
</reference>
<evidence type="ECO:0000256" key="2">
    <source>
        <dbReference type="ARBA" id="ARBA00022490"/>
    </source>
</evidence>
<name>A0A1G4KL82_9SACH</name>
<protein>
    <recommendedName>
        <fullName evidence="8">Ribosome assembly protein 1</fullName>
    </recommendedName>
    <alternativeName>
        <fullName evidence="9">Elongation factor-like 1</fullName>
    </alternativeName>
</protein>
<dbReference type="InterPro" id="IPR041095">
    <property type="entry name" value="EFG_II"/>
</dbReference>
<feature type="coiled-coil region" evidence="10">
    <location>
        <begin position="561"/>
        <end position="588"/>
    </location>
</feature>
<dbReference type="CDD" id="cd16268">
    <property type="entry name" value="EF2_II"/>
    <property type="match status" value="1"/>
</dbReference>
<proteinExistence type="predicted"/>
<dbReference type="InterPro" id="IPR014721">
    <property type="entry name" value="Ribsml_uS5_D2-typ_fold_subgr"/>
</dbReference>
<evidence type="ECO:0000256" key="5">
    <source>
        <dbReference type="ARBA" id="ARBA00022801"/>
    </source>
</evidence>
<dbReference type="AlphaFoldDB" id="A0A1G4KL82"/>
<dbReference type="Proteomes" id="UP000189911">
    <property type="component" value="Chromosome H"/>
</dbReference>
<gene>
    <name evidence="13" type="ORF">LANO_0H03312G</name>
</gene>
<keyword evidence="14" id="KW-1185">Reference proteome</keyword>
<dbReference type="OrthoDB" id="364892at2759"/>
<dbReference type="InterPro" id="IPR027417">
    <property type="entry name" value="P-loop_NTPase"/>
</dbReference>
<feature type="region of interest" description="Disordered" evidence="11">
    <location>
        <begin position="465"/>
        <end position="486"/>
    </location>
</feature>
<dbReference type="FunFam" id="3.40.50.300:FF:000746">
    <property type="entry name" value="Ribosome assembly protein 1"/>
    <property type="match status" value="1"/>
</dbReference>
<evidence type="ECO:0000256" key="3">
    <source>
        <dbReference type="ARBA" id="ARBA00022517"/>
    </source>
</evidence>
<keyword evidence="5" id="KW-0378">Hydrolase</keyword>
<evidence type="ECO:0000256" key="9">
    <source>
        <dbReference type="ARBA" id="ARBA00081809"/>
    </source>
</evidence>
<evidence type="ECO:0000256" key="6">
    <source>
        <dbReference type="ARBA" id="ARBA00023134"/>
    </source>
</evidence>
<evidence type="ECO:0000256" key="1">
    <source>
        <dbReference type="ARBA" id="ARBA00004496"/>
    </source>
</evidence>
<dbReference type="CDD" id="cd01681">
    <property type="entry name" value="aeEF2_snRNP_like_IV"/>
    <property type="match status" value="1"/>
</dbReference>
<dbReference type="SUPFAM" id="SSF50447">
    <property type="entry name" value="Translation proteins"/>
    <property type="match status" value="1"/>
</dbReference>
<dbReference type="FunFam" id="3.30.70.240:FF:000006">
    <property type="entry name" value="Elongation factor like GTPase 1"/>
    <property type="match status" value="1"/>
</dbReference>
<dbReference type="GO" id="GO:0003924">
    <property type="term" value="F:GTPase activity"/>
    <property type="evidence" value="ECO:0007669"/>
    <property type="project" value="InterPro"/>
</dbReference>
<comment type="subcellular location">
    <subcellularLocation>
        <location evidence="1">Cytoplasm</location>
    </subcellularLocation>
</comment>
<dbReference type="Pfam" id="PF14492">
    <property type="entry name" value="EFG_III"/>
    <property type="match status" value="1"/>
</dbReference>
<dbReference type="SUPFAM" id="SSF54211">
    <property type="entry name" value="Ribosomal protein S5 domain 2-like"/>
    <property type="match status" value="1"/>
</dbReference>
<evidence type="ECO:0000259" key="12">
    <source>
        <dbReference type="PROSITE" id="PS51722"/>
    </source>
</evidence>
<evidence type="ECO:0000313" key="13">
    <source>
        <dbReference type="EMBL" id="SCV05248.1"/>
    </source>
</evidence>
<dbReference type="Gene3D" id="3.40.50.300">
    <property type="entry name" value="P-loop containing nucleotide triphosphate hydrolases"/>
    <property type="match status" value="1"/>
</dbReference>
<dbReference type="PANTHER" id="PTHR42908">
    <property type="entry name" value="TRANSLATION ELONGATION FACTOR-RELATED"/>
    <property type="match status" value="1"/>
</dbReference>
<dbReference type="Gene3D" id="3.30.70.240">
    <property type="match status" value="1"/>
</dbReference>
<accession>A0A1G4KL82</accession>
<dbReference type="Pfam" id="PF03144">
    <property type="entry name" value="GTP_EFTU_D2"/>
    <property type="match status" value="1"/>
</dbReference>
<dbReference type="InterPro" id="IPR005225">
    <property type="entry name" value="Small_GTP-bd"/>
</dbReference>
<dbReference type="EMBL" id="LT598447">
    <property type="protein sequence ID" value="SCV05248.1"/>
    <property type="molecule type" value="Genomic_DNA"/>
</dbReference>
<comment type="catalytic activity">
    <reaction evidence="7">
        <text>GTP + H2O = GDP + phosphate + H(+)</text>
        <dbReference type="Rhea" id="RHEA:19669"/>
        <dbReference type="ChEBI" id="CHEBI:15377"/>
        <dbReference type="ChEBI" id="CHEBI:15378"/>
        <dbReference type="ChEBI" id="CHEBI:37565"/>
        <dbReference type="ChEBI" id="CHEBI:43474"/>
        <dbReference type="ChEBI" id="CHEBI:58189"/>
    </reaction>
</comment>
<dbReference type="PRINTS" id="PR00315">
    <property type="entry name" value="ELONGATNFCT"/>
</dbReference>
<evidence type="ECO:0000256" key="4">
    <source>
        <dbReference type="ARBA" id="ARBA00022741"/>
    </source>
</evidence>
<dbReference type="InterPro" id="IPR009000">
    <property type="entry name" value="Transl_B-barrel_sf"/>
</dbReference>
<dbReference type="CDD" id="cd16261">
    <property type="entry name" value="EF2_snRNP_III"/>
    <property type="match status" value="1"/>
</dbReference>